<accession>A0A1D2N3L4</accession>
<dbReference type="STRING" id="48709.A0A1D2N3L4"/>
<evidence type="ECO:0000256" key="9">
    <source>
        <dbReference type="ARBA" id="ARBA00023242"/>
    </source>
</evidence>
<dbReference type="GO" id="GO:0005634">
    <property type="term" value="C:nucleus"/>
    <property type="evidence" value="ECO:0007669"/>
    <property type="project" value="UniProtKB-SubCell"/>
</dbReference>
<comment type="catalytic activity">
    <reaction evidence="10">
        <text>L-seryl-[protein] + ATP = O-phospho-L-seryl-[protein] + ADP + H(+)</text>
        <dbReference type="Rhea" id="RHEA:17989"/>
        <dbReference type="Rhea" id="RHEA-COMP:9863"/>
        <dbReference type="Rhea" id="RHEA-COMP:11604"/>
        <dbReference type="ChEBI" id="CHEBI:15378"/>
        <dbReference type="ChEBI" id="CHEBI:29999"/>
        <dbReference type="ChEBI" id="CHEBI:30616"/>
        <dbReference type="ChEBI" id="CHEBI:83421"/>
        <dbReference type="ChEBI" id="CHEBI:456216"/>
        <dbReference type="EC" id="2.7.12.1"/>
    </reaction>
</comment>
<feature type="region of interest" description="Disordered" evidence="14">
    <location>
        <begin position="127"/>
        <end position="148"/>
    </location>
</feature>
<keyword evidence="4" id="KW-0723">Serine/threonine-protein kinase</keyword>
<dbReference type="SUPFAM" id="SSF56112">
    <property type="entry name" value="Protein kinase-like (PK-like)"/>
    <property type="match status" value="1"/>
</dbReference>
<name>A0A1D2N3L4_ORCCI</name>
<feature type="region of interest" description="Disordered" evidence="14">
    <location>
        <begin position="194"/>
        <end position="216"/>
    </location>
</feature>
<dbReference type="PANTHER" id="PTHR24058">
    <property type="entry name" value="DUAL SPECIFICITY PROTEIN KINASE"/>
    <property type="match status" value="1"/>
</dbReference>
<feature type="compositionally biased region" description="Low complexity" evidence="14">
    <location>
        <begin position="884"/>
        <end position="901"/>
    </location>
</feature>
<keyword evidence="9" id="KW-0539">Nucleus</keyword>
<dbReference type="PROSITE" id="PS00108">
    <property type="entry name" value="PROTEIN_KINASE_ST"/>
    <property type="match status" value="1"/>
</dbReference>
<dbReference type="InterPro" id="IPR011009">
    <property type="entry name" value="Kinase-like_dom_sf"/>
</dbReference>
<keyword evidence="8 13" id="KW-0067">ATP-binding</keyword>
<dbReference type="GO" id="GO:0004712">
    <property type="term" value="F:protein serine/threonine/tyrosine kinase activity"/>
    <property type="evidence" value="ECO:0007669"/>
    <property type="project" value="UniProtKB-EC"/>
</dbReference>
<comment type="catalytic activity">
    <reaction evidence="12">
        <text>L-tyrosyl-[protein] + ATP = O-phospho-L-tyrosyl-[protein] + ADP + H(+)</text>
        <dbReference type="Rhea" id="RHEA:10596"/>
        <dbReference type="Rhea" id="RHEA-COMP:10136"/>
        <dbReference type="Rhea" id="RHEA-COMP:20101"/>
        <dbReference type="ChEBI" id="CHEBI:15378"/>
        <dbReference type="ChEBI" id="CHEBI:30616"/>
        <dbReference type="ChEBI" id="CHEBI:46858"/>
        <dbReference type="ChEBI" id="CHEBI:61978"/>
        <dbReference type="ChEBI" id="CHEBI:456216"/>
        <dbReference type="EC" id="2.7.12.1"/>
    </reaction>
</comment>
<gene>
    <name evidence="16" type="ORF">Ocin01_06801</name>
</gene>
<comment type="catalytic activity">
    <reaction evidence="11">
        <text>L-threonyl-[protein] + ATP = O-phospho-L-threonyl-[protein] + ADP + H(+)</text>
        <dbReference type="Rhea" id="RHEA:46608"/>
        <dbReference type="Rhea" id="RHEA-COMP:11060"/>
        <dbReference type="Rhea" id="RHEA-COMP:11605"/>
        <dbReference type="ChEBI" id="CHEBI:15378"/>
        <dbReference type="ChEBI" id="CHEBI:30013"/>
        <dbReference type="ChEBI" id="CHEBI:30616"/>
        <dbReference type="ChEBI" id="CHEBI:61977"/>
        <dbReference type="ChEBI" id="CHEBI:456216"/>
        <dbReference type="EC" id="2.7.12.1"/>
    </reaction>
</comment>
<evidence type="ECO:0000256" key="12">
    <source>
        <dbReference type="ARBA" id="ARBA00051680"/>
    </source>
</evidence>
<evidence type="ECO:0000256" key="3">
    <source>
        <dbReference type="ARBA" id="ARBA00013203"/>
    </source>
</evidence>
<evidence type="ECO:0000256" key="11">
    <source>
        <dbReference type="ARBA" id="ARBA00049308"/>
    </source>
</evidence>
<sequence length="1012" mass="107922">MVVLTVDNQVYKAMDSTLLVHAKRPDMWHKHEQMALMEVENKNKGNGNVEVGARVRAPGAPLYGRIVPEEQLLSMAGGCSVTLGPSNVLGIMGMAVHTNPGNSGLMNMASSSSAYPATQPGVNMNLNLDPSGGGTNASSGGSGGVASSSVADMQAMQARIPKTFRDPGAAPLRKLSVDLIKTYKHINQVYFAKKKRRAQQQQGDDASHKKERKVFSNDGYDDDNHDYIIRNGEKFLDRYEIDSLIGKGSFGQVVKAYDHEDQCLVAIKIIKNKKPFLNQAQIEVKLLEMMNKADVDNKYYIVKLKRHFMWRSHLCLVFELLSYNLYDLLRNTNFRGVSLNLTRKFAQQLCTALLFLATPELNIIHCDLKPENILLCNPKRSAIKIVDFGSSCQLGQRIYQYIQSRFYRSPEVLLGIPYDLAIDMWSLGCILVEMHTGEPLFSGADETDQMNKIVEVLGVPPKHILDIGQKTRKFFDKMPDGSYILKKPKTNRKYKAPATRRLHDILGVETGGPGGRRLNEQGHSVQDYLRFKDLILRMLDYDPKTRITPYYALQHNFFKRTSDESTTTIGSNAPSVLSGSSPSTIDHLQSLQQSVVQHGGGGGSSAAGNYLILHDTHAFAPNSELNCWNAKFDGLEIGSSRSRAVGGIQLGHSHGISQNVIGSFSHSGGGSFLPSGSATAQHLQGSLLNHHLPSLSSGGASIEMECESPRLANASNNHLVGSVHLQQRGVGVTALPGGISVSHPHHLHLLRSSGSTTSGSVGTSRHMPGSHMVAATVLDGGPVNMSGALAPRYVGETGGPASLPAGVDFSSLANSNSSISSYPSYLNMNLSNGPPPASSLDCTQTGSLNMPLVSGLGGGNTSVVPTFNMNLNLAGHHVSLGGLNPSISSSSNSHHTQQSSGFPPPPSQFIGGMMPPFSSIGGGGVGVGFSGVGSGGGGGGGNGHHGASSESGSSASSSDLGLNAGGSKNNLLMSLSSRGGRQGPVNTNSSEDDRDRDESPMVCVQQSPVASH</sequence>
<dbReference type="CDD" id="cd14226">
    <property type="entry name" value="PKc_DYRK1"/>
    <property type="match status" value="1"/>
</dbReference>
<keyword evidence="7 16" id="KW-0418">Kinase</keyword>
<dbReference type="PROSITE" id="PS50011">
    <property type="entry name" value="PROTEIN_KINASE_DOM"/>
    <property type="match status" value="1"/>
</dbReference>
<evidence type="ECO:0000256" key="8">
    <source>
        <dbReference type="ARBA" id="ARBA00022840"/>
    </source>
</evidence>
<feature type="compositionally biased region" description="Low complexity" evidence="14">
    <location>
        <begin position="945"/>
        <end position="967"/>
    </location>
</feature>
<dbReference type="FunFam" id="1.10.510.10:FF:000117">
    <property type="entry name" value="dual specificity tyrosine-phosphorylation-regulated kinase 1A isoform X1"/>
    <property type="match status" value="1"/>
</dbReference>
<proteinExistence type="inferred from homology"/>
<dbReference type="Gene3D" id="1.10.510.10">
    <property type="entry name" value="Transferase(Phosphotransferase) domain 1"/>
    <property type="match status" value="1"/>
</dbReference>
<dbReference type="OMA" id="MECESPR"/>
<dbReference type="FunFam" id="3.30.200.20:FF:000087">
    <property type="entry name" value="Dual specificity tyrosine-phosphorylation-regulated kinase 1A"/>
    <property type="match status" value="1"/>
</dbReference>
<dbReference type="PROSITE" id="PS00107">
    <property type="entry name" value="PROTEIN_KINASE_ATP"/>
    <property type="match status" value="1"/>
</dbReference>
<dbReference type="SMART" id="SM00220">
    <property type="entry name" value="S_TKc"/>
    <property type="match status" value="1"/>
</dbReference>
<dbReference type="OrthoDB" id="9332038at2759"/>
<evidence type="ECO:0000313" key="17">
    <source>
        <dbReference type="Proteomes" id="UP000094527"/>
    </source>
</evidence>
<dbReference type="AlphaFoldDB" id="A0A1D2N3L4"/>
<dbReference type="Proteomes" id="UP000094527">
    <property type="component" value="Unassembled WGS sequence"/>
</dbReference>
<dbReference type="GO" id="GO:0005524">
    <property type="term" value="F:ATP binding"/>
    <property type="evidence" value="ECO:0007669"/>
    <property type="project" value="UniProtKB-UniRule"/>
</dbReference>
<evidence type="ECO:0000256" key="6">
    <source>
        <dbReference type="ARBA" id="ARBA00022741"/>
    </source>
</evidence>
<evidence type="ECO:0000256" key="13">
    <source>
        <dbReference type="PROSITE-ProRule" id="PRU10141"/>
    </source>
</evidence>
<evidence type="ECO:0000256" key="2">
    <source>
        <dbReference type="ARBA" id="ARBA00008867"/>
    </source>
</evidence>
<comment type="caution">
    <text evidence="16">The sequence shown here is derived from an EMBL/GenBank/DDBJ whole genome shotgun (WGS) entry which is preliminary data.</text>
</comment>
<keyword evidence="6 13" id="KW-0547">Nucleotide-binding</keyword>
<keyword evidence="17" id="KW-1185">Reference proteome</keyword>
<protein>
    <recommendedName>
        <fullName evidence="3">dual-specificity kinase</fullName>
        <ecNumber evidence="3">2.7.12.1</ecNumber>
    </recommendedName>
</protein>
<dbReference type="InterPro" id="IPR008271">
    <property type="entry name" value="Ser/Thr_kinase_AS"/>
</dbReference>
<evidence type="ECO:0000256" key="7">
    <source>
        <dbReference type="ARBA" id="ARBA00022777"/>
    </source>
</evidence>
<dbReference type="InterPro" id="IPR044131">
    <property type="entry name" value="PKc_DYR1A/1B"/>
</dbReference>
<evidence type="ECO:0000256" key="4">
    <source>
        <dbReference type="ARBA" id="ARBA00022527"/>
    </source>
</evidence>
<dbReference type="Pfam" id="PF00069">
    <property type="entry name" value="Pkinase"/>
    <property type="match status" value="1"/>
</dbReference>
<feature type="region of interest" description="Disordered" evidence="14">
    <location>
        <begin position="884"/>
        <end position="916"/>
    </location>
</feature>
<feature type="compositionally biased region" description="Polar residues" evidence="14">
    <location>
        <begin position="968"/>
        <end position="988"/>
    </location>
</feature>
<evidence type="ECO:0000259" key="15">
    <source>
        <dbReference type="PROSITE" id="PS50011"/>
    </source>
</evidence>
<dbReference type="InterPro" id="IPR050494">
    <property type="entry name" value="Ser_Thr_dual-spec_kinase"/>
</dbReference>
<dbReference type="EC" id="2.7.12.1" evidence="3"/>
<dbReference type="InterPro" id="IPR017441">
    <property type="entry name" value="Protein_kinase_ATP_BS"/>
</dbReference>
<feature type="domain" description="Protein kinase" evidence="15">
    <location>
        <begin position="239"/>
        <end position="558"/>
    </location>
</feature>
<comment type="subcellular location">
    <subcellularLocation>
        <location evidence="1">Nucleus</location>
    </subcellularLocation>
</comment>
<dbReference type="EMBL" id="LJIJ01000250">
    <property type="protein sequence ID" value="ODM99877.1"/>
    <property type="molecule type" value="Genomic_DNA"/>
</dbReference>
<keyword evidence="5" id="KW-0808">Transferase</keyword>
<evidence type="ECO:0000256" key="1">
    <source>
        <dbReference type="ARBA" id="ARBA00004123"/>
    </source>
</evidence>
<evidence type="ECO:0000256" key="5">
    <source>
        <dbReference type="ARBA" id="ARBA00022679"/>
    </source>
</evidence>
<dbReference type="GO" id="GO:0004674">
    <property type="term" value="F:protein serine/threonine kinase activity"/>
    <property type="evidence" value="ECO:0007669"/>
    <property type="project" value="UniProtKB-KW"/>
</dbReference>
<comment type="similarity">
    <text evidence="2">Belongs to the protein kinase superfamily. CMGC Ser/Thr protein kinase family. MNB/DYRK subfamily.</text>
</comment>
<feature type="region of interest" description="Disordered" evidence="14">
    <location>
        <begin position="936"/>
        <end position="1012"/>
    </location>
</feature>
<reference evidence="16 17" key="1">
    <citation type="journal article" date="2016" name="Genome Biol. Evol.">
        <title>Gene Family Evolution Reflects Adaptation to Soil Environmental Stressors in the Genome of the Collembolan Orchesella cincta.</title>
        <authorList>
            <person name="Faddeeva-Vakhrusheva A."/>
            <person name="Derks M.F."/>
            <person name="Anvar S.Y."/>
            <person name="Agamennone V."/>
            <person name="Suring W."/>
            <person name="Smit S."/>
            <person name="van Straalen N.M."/>
            <person name="Roelofs D."/>
        </authorList>
    </citation>
    <scope>NUCLEOTIDE SEQUENCE [LARGE SCALE GENOMIC DNA]</scope>
    <source>
        <tissue evidence="16">Mixed pool</tissue>
    </source>
</reference>
<evidence type="ECO:0000256" key="10">
    <source>
        <dbReference type="ARBA" id="ARBA00049003"/>
    </source>
</evidence>
<feature type="compositionally biased region" description="Gly residues" evidence="14">
    <location>
        <begin position="131"/>
        <end position="144"/>
    </location>
</feature>
<organism evidence="16 17">
    <name type="scientific">Orchesella cincta</name>
    <name type="common">Springtail</name>
    <name type="synonym">Podura cincta</name>
    <dbReference type="NCBI Taxonomy" id="48709"/>
    <lineage>
        <taxon>Eukaryota</taxon>
        <taxon>Metazoa</taxon>
        <taxon>Ecdysozoa</taxon>
        <taxon>Arthropoda</taxon>
        <taxon>Hexapoda</taxon>
        <taxon>Collembola</taxon>
        <taxon>Entomobryomorpha</taxon>
        <taxon>Entomobryoidea</taxon>
        <taxon>Orchesellidae</taxon>
        <taxon>Orchesellinae</taxon>
        <taxon>Orchesella</taxon>
    </lineage>
</organism>
<evidence type="ECO:0000256" key="14">
    <source>
        <dbReference type="SAM" id="MobiDB-lite"/>
    </source>
</evidence>
<dbReference type="PANTHER" id="PTHR24058:SF28">
    <property type="entry name" value="SERINE_THREONINE-PROTEIN KINASE MINIBRAIN"/>
    <property type="match status" value="1"/>
</dbReference>
<evidence type="ECO:0000313" key="16">
    <source>
        <dbReference type="EMBL" id="ODM99877.1"/>
    </source>
</evidence>
<dbReference type="Gene3D" id="3.30.200.20">
    <property type="entry name" value="Phosphorylase Kinase, domain 1"/>
    <property type="match status" value="1"/>
</dbReference>
<dbReference type="InterPro" id="IPR000719">
    <property type="entry name" value="Prot_kinase_dom"/>
</dbReference>
<feature type="binding site" evidence="13">
    <location>
        <position position="268"/>
    </location>
    <ligand>
        <name>ATP</name>
        <dbReference type="ChEBI" id="CHEBI:30616"/>
    </ligand>
</feature>